<dbReference type="HOGENOM" id="CLU_2729568_0_0_1"/>
<organism evidence="1 2">
    <name type="scientific">Megaselia scalaris</name>
    <name type="common">Humpbacked fly</name>
    <name type="synonym">Phora scalaris</name>
    <dbReference type="NCBI Taxonomy" id="36166"/>
    <lineage>
        <taxon>Eukaryota</taxon>
        <taxon>Metazoa</taxon>
        <taxon>Ecdysozoa</taxon>
        <taxon>Arthropoda</taxon>
        <taxon>Hexapoda</taxon>
        <taxon>Insecta</taxon>
        <taxon>Pterygota</taxon>
        <taxon>Neoptera</taxon>
        <taxon>Endopterygota</taxon>
        <taxon>Diptera</taxon>
        <taxon>Brachycera</taxon>
        <taxon>Muscomorpha</taxon>
        <taxon>Platypezoidea</taxon>
        <taxon>Phoridae</taxon>
        <taxon>Megaseliini</taxon>
        <taxon>Megaselia</taxon>
    </lineage>
</organism>
<protein>
    <submittedName>
        <fullName evidence="1">Uncharacterized protein</fullName>
    </submittedName>
</protein>
<dbReference type="AlphaFoldDB" id="T1GKQ7"/>
<reference evidence="2" key="1">
    <citation type="submission" date="2013-02" db="EMBL/GenBank/DDBJ databases">
        <authorList>
            <person name="Hughes D."/>
        </authorList>
    </citation>
    <scope>NUCLEOTIDE SEQUENCE</scope>
    <source>
        <strain>Durham</strain>
        <strain evidence="2">NC isolate 2 -- Noor lab</strain>
    </source>
</reference>
<evidence type="ECO:0000313" key="1">
    <source>
        <dbReference type="EnsemblMetazoa" id="MESCA004084-PA"/>
    </source>
</evidence>
<dbReference type="Proteomes" id="UP000015102">
    <property type="component" value="Unassembled WGS sequence"/>
</dbReference>
<sequence>YLQYKVFFIKVNIQKNNTNIRHIKNDIYQTSKQMQSSTDFVTKSINLLAEVVDYVNYKKSPSLIRITNFSKL</sequence>
<dbReference type="EMBL" id="CAQQ02046408">
    <property type="status" value="NOT_ANNOTATED_CDS"/>
    <property type="molecule type" value="Genomic_DNA"/>
</dbReference>
<name>T1GKQ7_MEGSC</name>
<dbReference type="EnsemblMetazoa" id="MESCA004084-RA">
    <property type="protein sequence ID" value="MESCA004084-PA"/>
    <property type="gene ID" value="MESCA004084"/>
</dbReference>
<dbReference type="EMBL" id="CAQQ02046407">
    <property type="status" value="NOT_ANNOTATED_CDS"/>
    <property type="molecule type" value="Genomic_DNA"/>
</dbReference>
<reference evidence="1" key="2">
    <citation type="submission" date="2015-06" db="UniProtKB">
        <authorList>
            <consortium name="EnsemblMetazoa"/>
        </authorList>
    </citation>
    <scope>IDENTIFICATION</scope>
</reference>
<proteinExistence type="predicted"/>
<evidence type="ECO:0000313" key="2">
    <source>
        <dbReference type="Proteomes" id="UP000015102"/>
    </source>
</evidence>
<keyword evidence="2" id="KW-1185">Reference proteome</keyword>
<accession>T1GKQ7</accession>